<dbReference type="InterPro" id="IPR052955">
    <property type="entry name" value="UPF0703_membrane_permease"/>
</dbReference>
<dbReference type="InterPro" id="IPR048447">
    <property type="entry name" value="DUF1980_C"/>
</dbReference>
<keyword evidence="2" id="KW-1133">Transmembrane helix</keyword>
<feature type="region of interest" description="Disordered" evidence="1">
    <location>
        <begin position="140"/>
        <end position="175"/>
    </location>
</feature>
<feature type="domain" description="DUF1980" evidence="4">
    <location>
        <begin position="185"/>
        <end position="322"/>
    </location>
</feature>
<evidence type="ECO:0000313" key="5">
    <source>
        <dbReference type="EMBL" id="KAB8128318.1"/>
    </source>
</evidence>
<dbReference type="Pfam" id="PF09323">
    <property type="entry name" value="DUF1980"/>
    <property type="match status" value="1"/>
</dbReference>
<feature type="transmembrane region" description="Helical" evidence="2">
    <location>
        <begin position="105"/>
        <end position="123"/>
    </location>
</feature>
<reference evidence="5 6" key="1">
    <citation type="submission" date="2019-10" db="EMBL/GenBank/DDBJ databases">
        <title>Gracilibacillus sp. nov. isolated from rice seeds.</title>
        <authorList>
            <person name="He S."/>
        </authorList>
    </citation>
    <scope>NUCLEOTIDE SEQUENCE [LARGE SCALE GENOMIC DNA]</scope>
    <source>
        <strain evidence="5 6">TD8</strain>
    </source>
</reference>
<accession>A0A7C8L5K0</accession>
<dbReference type="NCBIfam" id="TIGR03943">
    <property type="entry name" value="TIGR03943 family putative permease subunit"/>
    <property type="match status" value="1"/>
</dbReference>
<keyword evidence="6" id="KW-1185">Reference proteome</keyword>
<proteinExistence type="predicted"/>
<keyword evidence="2" id="KW-0472">Membrane</keyword>
<comment type="caution">
    <text evidence="5">The sequence shown here is derived from an EMBL/GenBank/DDBJ whole genome shotgun (WGS) entry which is preliminary data.</text>
</comment>
<organism evidence="5 6">
    <name type="scientific">Gracilibacillus oryzae</name>
    <dbReference type="NCBI Taxonomy" id="1672701"/>
    <lineage>
        <taxon>Bacteria</taxon>
        <taxon>Bacillati</taxon>
        <taxon>Bacillota</taxon>
        <taxon>Bacilli</taxon>
        <taxon>Bacillales</taxon>
        <taxon>Bacillaceae</taxon>
        <taxon>Gracilibacillus</taxon>
    </lineage>
</organism>
<feature type="region of interest" description="Disordered" evidence="1">
    <location>
        <begin position="69"/>
        <end position="96"/>
    </location>
</feature>
<sequence length="332" mass="38209">MSINWQQLIRSIILFLFFLYIYRLHQTGDLLKLINPKYETLSMIGAILFLLLFIAQLFRIVSFQKHSDNHHHDHHHDHHDHHHHDHHDHHHHDHGDQPMNWKKGFNYLVIVGPLVTGFIFPLASLDASIARNKGATMILTNQQEDSNITEESTTNESAPSTPSTPPTPQQEAPVVDDNEIDPNVYKNTISKTEFDQLKTKLINQPHIEMDDVLFSTIYQEIMESPETFQEKEITMTGFVYREAGFQPNQLVMSRFLITHCIADAGLIGFLTEFNEEMTVEEDTWLTIRGKVSMTNYQGSQIPLIEVSDYEIVDAPAQQYVYPLTIQILGPNG</sequence>
<dbReference type="PANTHER" id="PTHR40047:SF1">
    <property type="entry name" value="UPF0703 PROTEIN YCGQ"/>
    <property type="match status" value="1"/>
</dbReference>
<dbReference type="InterPro" id="IPR015402">
    <property type="entry name" value="DUF1980"/>
</dbReference>
<protein>
    <submittedName>
        <fullName evidence="5">TIGR03943 family protein</fullName>
    </submittedName>
</protein>
<evidence type="ECO:0000256" key="2">
    <source>
        <dbReference type="SAM" id="Phobius"/>
    </source>
</evidence>
<dbReference type="EMBL" id="WEID01000083">
    <property type="protein sequence ID" value="KAB8128318.1"/>
    <property type="molecule type" value="Genomic_DNA"/>
</dbReference>
<feature type="domain" description="DUF1980" evidence="3">
    <location>
        <begin position="9"/>
        <end position="135"/>
    </location>
</feature>
<feature type="compositionally biased region" description="Basic residues" evidence="1">
    <location>
        <begin position="72"/>
        <end position="92"/>
    </location>
</feature>
<dbReference type="PANTHER" id="PTHR40047">
    <property type="entry name" value="UPF0703 PROTEIN YCGQ"/>
    <property type="match status" value="1"/>
</dbReference>
<evidence type="ECO:0000256" key="1">
    <source>
        <dbReference type="SAM" id="MobiDB-lite"/>
    </source>
</evidence>
<dbReference type="RefSeq" id="WP_153406022.1">
    <property type="nucleotide sequence ID" value="NZ_ML762439.1"/>
</dbReference>
<feature type="transmembrane region" description="Helical" evidence="2">
    <location>
        <begin position="43"/>
        <end position="61"/>
    </location>
</feature>
<dbReference type="Proteomes" id="UP000480246">
    <property type="component" value="Unassembled WGS sequence"/>
</dbReference>
<dbReference type="OrthoDB" id="9770408at2"/>
<evidence type="ECO:0000313" key="6">
    <source>
        <dbReference type="Proteomes" id="UP000480246"/>
    </source>
</evidence>
<dbReference type="InterPro" id="IPR048493">
    <property type="entry name" value="DUF1980_N"/>
</dbReference>
<feature type="compositionally biased region" description="Low complexity" evidence="1">
    <location>
        <begin position="149"/>
        <end position="161"/>
    </location>
</feature>
<keyword evidence="2" id="KW-0812">Transmembrane</keyword>
<name>A0A7C8L5K0_9BACI</name>
<feature type="transmembrane region" description="Helical" evidence="2">
    <location>
        <begin position="7"/>
        <end position="23"/>
    </location>
</feature>
<evidence type="ECO:0000259" key="4">
    <source>
        <dbReference type="Pfam" id="PF21537"/>
    </source>
</evidence>
<evidence type="ECO:0000259" key="3">
    <source>
        <dbReference type="Pfam" id="PF09323"/>
    </source>
</evidence>
<dbReference type="Pfam" id="PF21537">
    <property type="entry name" value="DUF1980_C"/>
    <property type="match status" value="1"/>
</dbReference>
<gene>
    <name evidence="5" type="ORF">F9U64_16630</name>
</gene>
<dbReference type="AlphaFoldDB" id="A0A7C8L5K0"/>